<accession>A0A438CT23</accession>
<sequence length="294" mass="33574">MQENESLREFVKRFGQAVLQVESYSMDVVLQIFKRSIYLGTPFFESLAKKPPMVMDDLFKRANKYSMLEDDVRVATQQRQSNQDDLTPLSISYDKLIPMIRDLSDFRSPNPIKTYQTKRNMSRKCAYHKDHGRTTEQCKSLHYLVEKLGRVRHLKQPQRVLQPHQDVFILTLGINDFDVRHILVVPGSLANLLQMSAFQTDGGFPLSALENLGRILSGFNGVSTISLEDVVLPVQAGPVIPSTYHQMVNYLIEDGHINLYGSQLAARQCYQVAREARPTDDNEPPMEPADMTKQ</sequence>
<name>A0A438CT23_VITVI</name>
<dbReference type="PANTHER" id="PTHR33240:SF8">
    <property type="entry name" value="OS03G0439900 PROTEIN"/>
    <property type="match status" value="1"/>
</dbReference>
<dbReference type="AlphaFoldDB" id="A0A438CT23"/>
<dbReference type="PANTHER" id="PTHR33240">
    <property type="entry name" value="OS08G0508500 PROTEIN"/>
    <property type="match status" value="1"/>
</dbReference>
<protein>
    <recommendedName>
        <fullName evidence="4">Retrotransposon gag domain-containing protein</fullName>
    </recommendedName>
</protein>
<gene>
    <name evidence="2" type="ORF">CK203_110001</name>
</gene>
<reference evidence="2 3" key="1">
    <citation type="journal article" date="2018" name="PLoS Genet.">
        <title>Population sequencing reveals clonal diversity and ancestral inbreeding in the grapevine cultivar Chardonnay.</title>
        <authorList>
            <person name="Roach M.J."/>
            <person name="Johnson D.L."/>
            <person name="Bohlmann J."/>
            <person name="van Vuuren H.J."/>
            <person name="Jones S.J."/>
            <person name="Pretorius I.S."/>
            <person name="Schmidt S.A."/>
            <person name="Borneman A.R."/>
        </authorList>
    </citation>
    <scope>NUCLEOTIDE SEQUENCE [LARGE SCALE GENOMIC DNA]</scope>
    <source>
        <strain evidence="3">cv. Chardonnay</strain>
        <tissue evidence="2">Leaf</tissue>
    </source>
</reference>
<evidence type="ECO:0000313" key="2">
    <source>
        <dbReference type="EMBL" id="RVW26352.1"/>
    </source>
</evidence>
<dbReference type="Proteomes" id="UP000288805">
    <property type="component" value="Unassembled WGS sequence"/>
</dbReference>
<feature type="region of interest" description="Disordered" evidence="1">
    <location>
        <begin position="274"/>
        <end position="294"/>
    </location>
</feature>
<evidence type="ECO:0000313" key="3">
    <source>
        <dbReference type="Proteomes" id="UP000288805"/>
    </source>
</evidence>
<comment type="caution">
    <text evidence="2">The sequence shown here is derived from an EMBL/GenBank/DDBJ whole genome shotgun (WGS) entry which is preliminary data.</text>
</comment>
<proteinExistence type="predicted"/>
<evidence type="ECO:0000256" key="1">
    <source>
        <dbReference type="SAM" id="MobiDB-lite"/>
    </source>
</evidence>
<dbReference type="EMBL" id="QGNW01002015">
    <property type="protein sequence ID" value="RVW26352.1"/>
    <property type="molecule type" value="Genomic_DNA"/>
</dbReference>
<organism evidence="2 3">
    <name type="scientific">Vitis vinifera</name>
    <name type="common">Grape</name>
    <dbReference type="NCBI Taxonomy" id="29760"/>
    <lineage>
        <taxon>Eukaryota</taxon>
        <taxon>Viridiplantae</taxon>
        <taxon>Streptophyta</taxon>
        <taxon>Embryophyta</taxon>
        <taxon>Tracheophyta</taxon>
        <taxon>Spermatophyta</taxon>
        <taxon>Magnoliopsida</taxon>
        <taxon>eudicotyledons</taxon>
        <taxon>Gunneridae</taxon>
        <taxon>Pentapetalae</taxon>
        <taxon>rosids</taxon>
        <taxon>Vitales</taxon>
        <taxon>Vitaceae</taxon>
        <taxon>Viteae</taxon>
        <taxon>Vitis</taxon>
    </lineage>
</organism>
<evidence type="ECO:0008006" key="4">
    <source>
        <dbReference type="Google" id="ProtNLM"/>
    </source>
</evidence>